<dbReference type="Pfam" id="PF02589">
    <property type="entry name" value="LUD_dom"/>
    <property type="match status" value="1"/>
</dbReference>
<accession>A0A0J6CN00</accession>
<dbReference type="InterPro" id="IPR024185">
    <property type="entry name" value="FTHF_cligase-like_sf"/>
</dbReference>
<dbReference type="RefSeq" id="WP_048314735.1">
    <property type="nucleotide sequence ID" value="NZ_CAOXUN010000022.1"/>
</dbReference>
<evidence type="ECO:0000313" key="3">
    <source>
        <dbReference type="Proteomes" id="UP000036166"/>
    </source>
</evidence>
<feature type="domain" description="LUD" evidence="1">
    <location>
        <begin position="93"/>
        <end position="191"/>
    </location>
</feature>
<comment type="caution">
    <text evidence="2">The sequence shown here is derived from an EMBL/GenBank/DDBJ whole genome shotgun (WGS) entry which is preliminary data.</text>
</comment>
<dbReference type="SUPFAM" id="SSF100950">
    <property type="entry name" value="NagB/RpiA/CoA transferase-like"/>
    <property type="match status" value="1"/>
</dbReference>
<dbReference type="PANTHER" id="PTHR43682">
    <property type="entry name" value="LACTATE UTILIZATION PROTEIN C"/>
    <property type="match status" value="1"/>
</dbReference>
<dbReference type="Proteomes" id="UP000036166">
    <property type="component" value="Unassembled WGS sequence"/>
</dbReference>
<evidence type="ECO:0000259" key="1">
    <source>
        <dbReference type="Pfam" id="PF02589"/>
    </source>
</evidence>
<name>A0A0J6CN00_9BACT</name>
<gene>
    <name evidence="2" type="ORF">ACM15_05970</name>
</gene>
<protein>
    <recommendedName>
        <fullName evidence="1">LUD domain-containing protein</fullName>
    </recommendedName>
</protein>
<sequence length="194" mass="21323">MSTKDDILSRIRSHTGTRYEKPEITLDAITYADKLKQFSDSLEAAGGQAVVWQPGGDINELIRRHFPEAKRIGSNLPGITVATFNPDSLSDPRELNDTDLAIVEGCFGVAENGAVWITQQVKFKALYFIPTALVIIINKDALVNNMHEAYRQLEGTDYKYGFFVSGPSKTADIEQALVLGAHGPMKVLVVLKEG</sequence>
<dbReference type="GeneID" id="69981060"/>
<dbReference type="PANTHER" id="PTHR43682:SF1">
    <property type="entry name" value="LACTATE UTILIZATION PROTEIN C"/>
    <property type="match status" value="1"/>
</dbReference>
<dbReference type="InterPro" id="IPR003741">
    <property type="entry name" value="LUD_dom"/>
</dbReference>
<dbReference type="AlphaFoldDB" id="A0A0J6CN00"/>
<evidence type="ECO:0000313" key="2">
    <source>
        <dbReference type="EMBL" id="KMM34563.1"/>
    </source>
</evidence>
<dbReference type="PATRIC" id="fig|328812.4.peg.1280"/>
<dbReference type="Gene3D" id="3.40.50.10420">
    <property type="entry name" value="NagB/RpiA/CoA transferase-like"/>
    <property type="match status" value="1"/>
</dbReference>
<organism evidence="2 3">
    <name type="scientific">Parabacteroides goldsteinii</name>
    <dbReference type="NCBI Taxonomy" id="328812"/>
    <lineage>
        <taxon>Bacteria</taxon>
        <taxon>Pseudomonadati</taxon>
        <taxon>Bacteroidota</taxon>
        <taxon>Bacteroidia</taxon>
        <taxon>Bacteroidales</taxon>
        <taxon>Tannerellaceae</taxon>
        <taxon>Parabacteroides</taxon>
    </lineage>
</organism>
<reference evidence="2 3" key="1">
    <citation type="submission" date="2015-06" db="EMBL/GenBank/DDBJ databases">
        <title>Draft Genome Sequence of Parabacteroides goldsteinii with Putative Novel Metallo-Beta-Lactamases Isolated from a Blood Culture from a Human Patient.</title>
        <authorList>
            <person name="Krogh T.J."/>
            <person name="Agergaard C.N."/>
            <person name="Moller-Jensen J."/>
            <person name="Justesen U.S."/>
        </authorList>
    </citation>
    <scope>NUCLEOTIDE SEQUENCE [LARGE SCALE GENOMIC DNA]</scope>
    <source>
        <strain evidence="2 3">910340</strain>
    </source>
</reference>
<dbReference type="EMBL" id="LFJV01000015">
    <property type="protein sequence ID" value="KMM34563.1"/>
    <property type="molecule type" value="Genomic_DNA"/>
</dbReference>
<proteinExistence type="predicted"/>
<dbReference type="InterPro" id="IPR037171">
    <property type="entry name" value="NagB/RpiA_transferase-like"/>
</dbReference>